<protein>
    <submittedName>
        <fullName evidence="4">Hsp20/alpha crystallin family protein</fullName>
    </submittedName>
</protein>
<accession>A0A9X2XZ49</accession>
<proteinExistence type="inferred from homology"/>
<dbReference type="PROSITE" id="PS01031">
    <property type="entry name" value="SHSP"/>
    <property type="match status" value="1"/>
</dbReference>
<evidence type="ECO:0000256" key="1">
    <source>
        <dbReference type="PROSITE-ProRule" id="PRU00285"/>
    </source>
</evidence>
<evidence type="ECO:0000313" key="4">
    <source>
        <dbReference type="EMBL" id="MCU7551566.1"/>
    </source>
</evidence>
<evidence type="ECO:0000259" key="3">
    <source>
        <dbReference type="PROSITE" id="PS01031"/>
    </source>
</evidence>
<comment type="caution">
    <text evidence="4">The sequence shown here is derived from an EMBL/GenBank/DDBJ whole genome shotgun (WGS) entry which is preliminary data.</text>
</comment>
<sequence length="148" mass="16745">MTTKALSRPVTSIPALFEDFFKPLDTWLDYTGTVSKMTTIPAVNIVELPKEFKVSLAVPGMKKEDFTIDVEDDMITISSQNEENKEVKDEKYTRKEYNYSSFSRSFTLPENVKQDAIEAVYTDGVLQLVLPKKAEAKATVATRKIPIK</sequence>
<dbReference type="Gene3D" id="2.60.40.790">
    <property type="match status" value="1"/>
</dbReference>
<evidence type="ECO:0000313" key="5">
    <source>
        <dbReference type="Proteomes" id="UP001155483"/>
    </source>
</evidence>
<dbReference type="RefSeq" id="WP_279299002.1">
    <property type="nucleotide sequence ID" value="NZ_JAOTIF010000021.1"/>
</dbReference>
<gene>
    <name evidence="4" type="ORF">OCK74_20765</name>
</gene>
<dbReference type="InterPro" id="IPR008978">
    <property type="entry name" value="HSP20-like_chaperone"/>
</dbReference>
<dbReference type="CDD" id="cd06464">
    <property type="entry name" value="ACD_sHsps-like"/>
    <property type="match status" value="1"/>
</dbReference>
<dbReference type="SUPFAM" id="SSF49764">
    <property type="entry name" value="HSP20-like chaperones"/>
    <property type="match status" value="1"/>
</dbReference>
<feature type="domain" description="SHSP" evidence="3">
    <location>
        <begin position="34"/>
        <end position="148"/>
    </location>
</feature>
<reference evidence="4" key="1">
    <citation type="submission" date="2022-09" db="EMBL/GenBank/DDBJ databases">
        <authorList>
            <person name="Yuan C."/>
            <person name="Ke Z."/>
        </authorList>
    </citation>
    <scope>NUCLEOTIDE SEQUENCE</scope>
    <source>
        <strain evidence="4">LB-8</strain>
    </source>
</reference>
<dbReference type="InterPro" id="IPR002068">
    <property type="entry name" value="A-crystallin/Hsp20_dom"/>
</dbReference>
<dbReference type="EMBL" id="JAOTIF010000021">
    <property type="protein sequence ID" value="MCU7551566.1"/>
    <property type="molecule type" value="Genomic_DNA"/>
</dbReference>
<keyword evidence="5" id="KW-1185">Reference proteome</keyword>
<evidence type="ECO:0000256" key="2">
    <source>
        <dbReference type="RuleBase" id="RU003616"/>
    </source>
</evidence>
<dbReference type="PANTHER" id="PTHR11527">
    <property type="entry name" value="HEAT-SHOCK PROTEIN 20 FAMILY MEMBER"/>
    <property type="match status" value="1"/>
</dbReference>
<organism evidence="4 5">
    <name type="scientific">Paraflavisolibacter caeni</name>
    <dbReference type="NCBI Taxonomy" id="2982496"/>
    <lineage>
        <taxon>Bacteria</taxon>
        <taxon>Pseudomonadati</taxon>
        <taxon>Bacteroidota</taxon>
        <taxon>Chitinophagia</taxon>
        <taxon>Chitinophagales</taxon>
        <taxon>Chitinophagaceae</taxon>
        <taxon>Paraflavisolibacter</taxon>
    </lineage>
</organism>
<reference evidence="4" key="2">
    <citation type="submission" date="2023-04" db="EMBL/GenBank/DDBJ databases">
        <title>Paracnuella aquatica gen. nov., sp. nov., a member of the family Chitinophagaceae isolated from a hot spring.</title>
        <authorList>
            <person name="Wang C."/>
        </authorList>
    </citation>
    <scope>NUCLEOTIDE SEQUENCE</scope>
    <source>
        <strain evidence="4">LB-8</strain>
    </source>
</reference>
<dbReference type="AlphaFoldDB" id="A0A9X2XZ49"/>
<dbReference type="Proteomes" id="UP001155483">
    <property type="component" value="Unassembled WGS sequence"/>
</dbReference>
<dbReference type="InterPro" id="IPR031107">
    <property type="entry name" value="Small_HSP"/>
</dbReference>
<comment type="similarity">
    <text evidence="1 2">Belongs to the small heat shock protein (HSP20) family.</text>
</comment>
<dbReference type="Pfam" id="PF00011">
    <property type="entry name" value="HSP20"/>
    <property type="match status" value="1"/>
</dbReference>
<name>A0A9X2XZ49_9BACT</name>